<evidence type="ECO:0000313" key="4">
    <source>
        <dbReference type="EMBL" id="NVH57538.1"/>
    </source>
</evidence>
<feature type="compositionally biased region" description="Basic and acidic residues" evidence="1">
    <location>
        <begin position="27"/>
        <end position="48"/>
    </location>
</feature>
<evidence type="ECO:0000256" key="1">
    <source>
        <dbReference type="SAM" id="MobiDB-lite"/>
    </source>
</evidence>
<evidence type="ECO:0000313" key="5">
    <source>
        <dbReference type="Proteomes" id="UP000528555"/>
    </source>
</evidence>
<comment type="caution">
    <text evidence="4">The sequence shown here is derived from an EMBL/GenBank/DDBJ whole genome shotgun (WGS) entry which is preliminary data.</text>
</comment>
<accession>A0A850HD65</accession>
<feature type="chain" id="PRO_5038582929" description="YtxH domain-containing protein" evidence="2">
    <location>
        <begin position="23"/>
        <end position="111"/>
    </location>
</feature>
<gene>
    <name evidence="4" type="ORF">G5A66_02500</name>
    <name evidence="3" type="ORF">G5A75_00310</name>
</gene>
<evidence type="ECO:0000256" key="2">
    <source>
        <dbReference type="SAM" id="SignalP"/>
    </source>
</evidence>
<dbReference type="OrthoDB" id="2068466at2"/>
<feature type="region of interest" description="Disordered" evidence="1">
    <location>
        <begin position="22"/>
        <end position="111"/>
    </location>
</feature>
<name>A0A850HD65_9FIRM</name>
<evidence type="ECO:0008006" key="7">
    <source>
        <dbReference type="Google" id="ProtNLM"/>
    </source>
</evidence>
<evidence type="ECO:0000313" key="6">
    <source>
        <dbReference type="Proteomes" id="UP000701680"/>
    </source>
</evidence>
<dbReference type="Proteomes" id="UP000701680">
    <property type="component" value="Unassembled WGS sequence"/>
</dbReference>
<reference evidence="4" key="2">
    <citation type="submission" date="2020-02" db="EMBL/GenBank/DDBJ databases">
        <authorList>
            <person name="Littmann E."/>
            <person name="Sorbara M."/>
        </authorList>
    </citation>
    <scope>NUCLEOTIDE SEQUENCE</scope>
    <source>
        <strain evidence="4">MSK.17.11</strain>
        <strain evidence="3">MSK.17.38</strain>
    </source>
</reference>
<proteinExistence type="predicted"/>
<evidence type="ECO:0000313" key="3">
    <source>
        <dbReference type="EMBL" id="NSK13333.1"/>
    </source>
</evidence>
<feature type="signal peptide" evidence="2">
    <location>
        <begin position="1"/>
        <end position="22"/>
    </location>
</feature>
<keyword evidence="2" id="KW-0732">Signal</keyword>
<sequence>MKQLKKWMLVLMCAGTMMSVTACGSDKNAKDNEATQDQDHTGKDQDRDMADDEEGKMDDAGKNDAIEDGNRDGVADEIGKDIKDGAKDIKEDAENGVNEMMDENDPDKTTR</sequence>
<dbReference type="EMBL" id="JAAITX010000001">
    <property type="protein sequence ID" value="NVH57538.1"/>
    <property type="molecule type" value="Genomic_DNA"/>
</dbReference>
<feature type="compositionally biased region" description="Basic and acidic residues" evidence="1">
    <location>
        <begin position="57"/>
        <end position="93"/>
    </location>
</feature>
<organism evidence="4 5">
    <name type="scientific">Dorea phocaeensis</name>
    <dbReference type="NCBI Taxonomy" id="2040291"/>
    <lineage>
        <taxon>Bacteria</taxon>
        <taxon>Bacillati</taxon>
        <taxon>Bacillota</taxon>
        <taxon>Clostridia</taxon>
        <taxon>Lachnospirales</taxon>
        <taxon>Lachnospiraceae</taxon>
        <taxon>Dorea</taxon>
    </lineage>
</organism>
<dbReference type="Proteomes" id="UP000528555">
    <property type="component" value="Unassembled WGS sequence"/>
</dbReference>
<keyword evidence="5" id="KW-1185">Reference proteome</keyword>
<reference evidence="5 6" key="1">
    <citation type="journal article" date="2020" name="Cell Host Microbe">
        <title>Functional and Genomic Variation between Human-Derived Isolates of Lachnospiraceae Reveals Inter- and Intra-Species Diversity.</title>
        <authorList>
            <person name="Sorbara M.T."/>
            <person name="Littmann E.R."/>
            <person name="Fontana E."/>
            <person name="Moody T.U."/>
            <person name="Kohout C.E."/>
            <person name="Gjonbalaj M."/>
            <person name="Eaton V."/>
            <person name="Seok R."/>
            <person name="Leiner I.M."/>
            <person name="Pamer E.G."/>
        </authorList>
    </citation>
    <scope>NUCLEOTIDE SEQUENCE [LARGE SCALE GENOMIC DNA]</scope>
    <source>
        <strain evidence="4 5">MSK.17.11</strain>
        <strain evidence="3 6">MSK.17.38</strain>
    </source>
</reference>
<dbReference type="AlphaFoldDB" id="A0A850HD65"/>
<dbReference type="RefSeq" id="WP_101694682.1">
    <property type="nucleotide sequence ID" value="NZ_JAAITX010000001.1"/>
</dbReference>
<dbReference type="EMBL" id="JAAIUO010000001">
    <property type="protein sequence ID" value="NSK13333.1"/>
    <property type="molecule type" value="Genomic_DNA"/>
</dbReference>
<protein>
    <recommendedName>
        <fullName evidence="7">YtxH domain-containing protein</fullName>
    </recommendedName>
</protein>
<dbReference type="PROSITE" id="PS51257">
    <property type="entry name" value="PROKAR_LIPOPROTEIN"/>
    <property type="match status" value="1"/>
</dbReference>